<dbReference type="InterPro" id="IPR001830">
    <property type="entry name" value="Glyco_trans_20"/>
</dbReference>
<dbReference type="Gene3D" id="3.40.50.1000">
    <property type="entry name" value="HAD superfamily/HAD-like"/>
    <property type="match status" value="1"/>
</dbReference>
<dbReference type="InterPro" id="IPR036412">
    <property type="entry name" value="HAD-like_sf"/>
</dbReference>
<comment type="caution">
    <text evidence="10">The sequence shown here is derived from an EMBL/GenBank/DDBJ whole genome shotgun (WGS) entry which is preliminary data.</text>
</comment>
<dbReference type="GO" id="GO:0005992">
    <property type="term" value="P:trehalose biosynthetic process"/>
    <property type="evidence" value="ECO:0007669"/>
    <property type="project" value="InterPro"/>
</dbReference>
<dbReference type="Pfam" id="PF02358">
    <property type="entry name" value="Trehalose_PPase"/>
    <property type="match status" value="1"/>
</dbReference>
<evidence type="ECO:0000256" key="6">
    <source>
        <dbReference type="ARBA" id="ARBA00060702"/>
    </source>
</evidence>
<proteinExistence type="inferred from homology"/>
<evidence type="ECO:0000256" key="4">
    <source>
        <dbReference type="ARBA" id="ARBA00052754"/>
    </source>
</evidence>
<evidence type="ECO:0000256" key="2">
    <source>
        <dbReference type="ARBA" id="ARBA00022676"/>
    </source>
</evidence>
<keyword evidence="11" id="KW-1185">Reference proteome</keyword>
<evidence type="ECO:0000313" key="11">
    <source>
        <dbReference type="Proteomes" id="UP000668403"/>
    </source>
</evidence>
<comment type="similarity">
    <text evidence="1">Belongs to the glycosyltransferase 20 family.</text>
</comment>
<evidence type="ECO:0000256" key="5">
    <source>
        <dbReference type="ARBA" id="ARBA00055920"/>
    </source>
</evidence>
<reference evidence="10" key="1">
    <citation type="submission" date="2021-03" db="EMBL/GenBank/DDBJ databases">
        <title>Leucobacter chromiisoli sp. nov., isolated from chromium-containing soil of chemical plant.</title>
        <authorList>
            <person name="Xu Z."/>
        </authorList>
    </citation>
    <scope>NUCLEOTIDE SEQUENCE</scope>
    <source>
        <strain evidence="10">K 70/01</strain>
    </source>
</reference>
<dbReference type="Pfam" id="PF00982">
    <property type="entry name" value="Glyco_transf_20"/>
    <property type="match status" value="1"/>
</dbReference>
<dbReference type="GO" id="GO:0033828">
    <property type="term" value="F:glucosylglycerol-phosphate synthase activity"/>
    <property type="evidence" value="ECO:0007669"/>
    <property type="project" value="UniProtKB-EC"/>
</dbReference>
<dbReference type="SUPFAM" id="SSF53756">
    <property type="entry name" value="UDP-Glycosyltransferase/glycogen phosphorylase"/>
    <property type="match status" value="1"/>
</dbReference>
<dbReference type="SUPFAM" id="SSF56784">
    <property type="entry name" value="HAD-like"/>
    <property type="match status" value="1"/>
</dbReference>
<dbReference type="FunFam" id="3.40.50.2000:FF:000010">
    <property type="entry name" value="Alpha,alpha-trehalose-phosphate synthase"/>
    <property type="match status" value="1"/>
</dbReference>
<evidence type="ECO:0000256" key="8">
    <source>
        <dbReference type="ARBA" id="ARBA00069974"/>
    </source>
</evidence>
<dbReference type="InterPro" id="IPR023214">
    <property type="entry name" value="HAD_sf"/>
</dbReference>
<comment type="catalytic activity">
    <reaction evidence="4">
        <text>ADP-alpha-D-glucose + sn-glycerol 3-phosphate = 2-O-(alpha-D-glucopyranosyl)-sn-glycerol 3-phosphate + ADP + H(+)</text>
        <dbReference type="Rhea" id="RHEA:12881"/>
        <dbReference type="ChEBI" id="CHEBI:15378"/>
        <dbReference type="ChEBI" id="CHEBI:57498"/>
        <dbReference type="ChEBI" id="CHEBI:57597"/>
        <dbReference type="ChEBI" id="CHEBI:87089"/>
        <dbReference type="ChEBI" id="CHEBI:456216"/>
        <dbReference type="EC" id="2.4.1.213"/>
    </reaction>
</comment>
<evidence type="ECO:0000256" key="9">
    <source>
        <dbReference type="ARBA" id="ARBA00080497"/>
    </source>
</evidence>
<organism evidence="10 11">
    <name type="scientific">Leucobacter tardus</name>
    <dbReference type="NCBI Taxonomy" id="501483"/>
    <lineage>
        <taxon>Bacteria</taxon>
        <taxon>Bacillati</taxon>
        <taxon>Actinomycetota</taxon>
        <taxon>Actinomycetes</taxon>
        <taxon>Micrococcales</taxon>
        <taxon>Microbacteriaceae</taxon>
        <taxon>Leucobacter</taxon>
    </lineage>
</organism>
<dbReference type="NCBIfam" id="NF011071">
    <property type="entry name" value="PRK14501.1"/>
    <property type="match status" value="1"/>
</dbReference>
<dbReference type="AlphaFoldDB" id="A0A939QE90"/>
<gene>
    <name evidence="10" type="ORF">J4H85_04585</name>
</gene>
<dbReference type="EC" id="2.4.1.213" evidence="7"/>
<dbReference type="InterPro" id="IPR003337">
    <property type="entry name" value="Trehalose_PPase"/>
</dbReference>
<dbReference type="Proteomes" id="UP000668403">
    <property type="component" value="Unassembled WGS sequence"/>
</dbReference>
<protein>
    <recommendedName>
        <fullName evidence="8">Glucosylglycerol-phosphate synthase</fullName>
        <ecNumber evidence="7">2.4.1.213</ecNumber>
    </recommendedName>
    <alternativeName>
        <fullName evidence="9">Glucosyl-glycerol-phosphate synthase</fullName>
    </alternativeName>
</protein>
<dbReference type="CDD" id="cd03788">
    <property type="entry name" value="GT20_TPS"/>
    <property type="match status" value="1"/>
</dbReference>
<dbReference type="PANTHER" id="PTHR10788:SF106">
    <property type="entry name" value="BCDNA.GH08860"/>
    <property type="match status" value="1"/>
</dbReference>
<dbReference type="PANTHER" id="PTHR10788">
    <property type="entry name" value="TREHALOSE-6-PHOSPHATE SYNTHASE"/>
    <property type="match status" value="1"/>
</dbReference>
<sequence length="799" mass="87517">MSQDTSATESGAEAPRSGTHDFVVVSNRLPVDRVTEPDGTVAWRTSPGGLVTAMEPVVRDLGCVWVGWPGSIDEALDPFRIGETDLRPIALDAVEFAEYYEGFSNDTIWPLYHDVISPPGYHREWWDRYVSVNRRFAEASAKVAAKGATVWVHDYQLQLVPGMLREMRPDLVIAFFLHIPFPSNGLFGQLPWRKQVLNGLLGADVIGFQRVADAANFRSAVRRYVGNPSNGNMIMLPERPAAGGKRALPERRVLAQEFPISIDAQSFAELAQSDEVQERAREIRRELGNPDRIILGVDRLDYTKGIRHRLKAFSELLRDGDFGAGDVTLIQVASPSRERVEAYQQLRNEIEVTVSRINGDFGTIAHSPVTYLHRGFPRDEMAALYVAADVLAVTALRDGMNLVAKEYAACRTDEQGVLVLSEFAGAADELRRALLVNPHDIDGMKAAFTTALRMPEAEQRQRMRTMRRVVFRNNVARWSEAFLRAVETAAESRGELTTGSDDGENATLTTPIFLPTGIDAVLRRLAAEQQLTIACDFDGTLAPIVSRPEDARILQRAEQALSVLQDSPGVSIALISGRAVESLAATGIRTEGRVVAGSHGAELMGLPDAVKPAPPSAAERQQLNYLRALLSRRVRSVPGAWLEEKPLGSAVHVRQAEDPQAAERLLLDLVAEVKTLDPKGPKVRTRSGKQVLEFSVRAADKGTVLRQIREALPEAPVLFVGDDVTDEDAMRTLGPGDLGVRVGSAESVAEYRVDDPEGVAAILARLAELRTGVTIGSDSTAIEETETGTLRMPRQETAE</sequence>
<dbReference type="Gene3D" id="3.30.70.1020">
    <property type="entry name" value="Trehalose-6-phosphate phosphatase related protein, domain 2"/>
    <property type="match status" value="1"/>
</dbReference>
<evidence type="ECO:0000256" key="3">
    <source>
        <dbReference type="ARBA" id="ARBA00022679"/>
    </source>
</evidence>
<evidence type="ECO:0000256" key="1">
    <source>
        <dbReference type="ARBA" id="ARBA00008799"/>
    </source>
</evidence>
<keyword evidence="3" id="KW-0808">Transferase</keyword>
<dbReference type="NCBIfam" id="TIGR00685">
    <property type="entry name" value="T6PP"/>
    <property type="match status" value="1"/>
</dbReference>
<dbReference type="Gene3D" id="3.40.50.2000">
    <property type="entry name" value="Glycogen Phosphorylase B"/>
    <property type="match status" value="2"/>
</dbReference>
<accession>A0A939QE90</accession>
<dbReference type="GO" id="GO:0003825">
    <property type="term" value="F:alpha,alpha-trehalose-phosphate synthase (UDP-forming) activity"/>
    <property type="evidence" value="ECO:0007669"/>
    <property type="project" value="TreeGrafter"/>
</dbReference>
<evidence type="ECO:0000313" key="10">
    <source>
        <dbReference type="EMBL" id="MBO2989275.1"/>
    </source>
</evidence>
<dbReference type="RefSeq" id="WP_208237205.1">
    <property type="nucleotide sequence ID" value="NZ_BAAAQU010000001.1"/>
</dbReference>
<comment type="pathway">
    <text evidence="6">Glycan metabolism; glucosylglycerol biosynthesis.</text>
</comment>
<name>A0A939QE90_9MICO</name>
<dbReference type="EMBL" id="JAGFBF010000001">
    <property type="protein sequence ID" value="MBO2989275.1"/>
    <property type="molecule type" value="Genomic_DNA"/>
</dbReference>
<keyword evidence="2" id="KW-0328">Glycosyltransferase</keyword>
<evidence type="ECO:0000256" key="7">
    <source>
        <dbReference type="ARBA" id="ARBA00066821"/>
    </source>
</evidence>
<comment type="function">
    <text evidence="5">Involved in salt tolerance by producing GG-phosphate from ADP-glucose and glycerol-3-phosphate (G3P), an intermediate in the synthesis of the osmolyte glucosylglycerol (GG).</text>
</comment>